<sequence length="208" mass="23549">MGTDIHGFVECRTWTRGLDIGESAWCAAISLSMLGVHRDYDAFDGLFGVRSSGDWRPIAADRGLPQDASETAKAELAHWGEAAFGVTWLSWEEVTAIDWDEPALRPTNVAQYRQLPDQTLELVYRSVWSRRFARVSGMDTLTVDPSQVALWDEGTEWKAGNTVFRVERATRRHVVPPDGYWHAVWTVMRTLAQVHGDDAVRLVAWFEE</sequence>
<dbReference type="Proteomes" id="UP000309128">
    <property type="component" value="Unassembled WGS sequence"/>
</dbReference>
<dbReference type="OrthoDB" id="3464282at2"/>
<name>A0A5S4F138_9ACTN</name>
<proteinExistence type="predicted"/>
<reference evidence="1 2" key="1">
    <citation type="submission" date="2019-05" db="EMBL/GenBank/DDBJ databases">
        <title>Draft genome sequence of Nonomuraea turkmeniaca DSM 43926.</title>
        <authorList>
            <person name="Saricaoglu S."/>
            <person name="Isik K."/>
        </authorList>
    </citation>
    <scope>NUCLEOTIDE SEQUENCE [LARGE SCALE GENOMIC DNA]</scope>
    <source>
        <strain evidence="1 2">DSM 43926</strain>
    </source>
</reference>
<organism evidence="1 2">
    <name type="scientific">Nonomuraea turkmeniaca</name>
    <dbReference type="NCBI Taxonomy" id="103838"/>
    <lineage>
        <taxon>Bacteria</taxon>
        <taxon>Bacillati</taxon>
        <taxon>Actinomycetota</taxon>
        <taxon>Actinomycetes</taxon>
        <taxon>Streptosporangiales</taxon>
        <taxon>Streptosporangiaceae</taxon>
        <taxon>Nonomuraea</taxon>
    </lineage>
</organism>
<dbReference type="EMBL" id="VCKY01000217">
    <property type="protein sequence ID" value="TMR09788.1"/>
    <property type="molecule type" value="Genomic_DNA"/>
</dbReference>
<evidence type="ECO:0000313" key="1">
    <source>
        <dbReference type="EMBL" id="TMR09788.1"/>
    </source>
</evidence>
<comment type="caution">
    <text evidence="1">The sequence shown here is derived from an EMBL/GenBank/DDBJ whole genome shotgun (WGS) entry which is preliminary data.</text>
</comment>
<keyword evidence="2" id="KW-1185">Reference proteome</keyword>
<gene>
    <name evidence="1" type="ORF">ETD86_42130</name>
</gene>
<accession>A0A5S4F138</accession>
<protein>
    <submittedName>
        <fullName evidence="1">Uncharacterized protein</fullName>
    </submittedName>
</protein>
<dbReference type="AlphaFoldDB" id="A0A5S4F138"/>
<evidence type="ECO:0000313" key="2">
    <source>
        <dbReference type="Proteomes" id="UP000309128"/>
    </source>
</evidence>